<keyword evidence="1" id="KW-0812">Transmembrane</keyword>
<proteinExistence type="predicted"/>
<dbReference type="AlphaFoldDB" id="A0AAU8AC72"/>
<name>A0AAU8AC72_9FIRM</name>
<keyword evidence="1" id="KW-1133">Transmembrane helix</keyword>
<evidence type="ECO:0000256" key="1">
    <source>
        <dbReference type="SAM" id="Phobius"/>
    </source>
</evidence>
<organism evidence="2">
    <name type="scientific">Christensenella massiliensis</name>
    <dbReference type="NCBI Taxonomy" id="1805714"/>
    <lineage>
        <taxon>Bacteria</taxon>
        <taxon>Bacillati</taxon>
        <taxon>Bacillota</taxon>
        <taxon>Clostridia</taxon>
        <taxon>Christensenellales</taxon>
        <taxon>Christensenellaceae</taxon>
        <taxon>Christensenella</taxon>
    </lineage>
</organism>
<accession>A0AAU8AC72</accession>
<feature type="transmembrane region" description="Helical" evidence="1">
    <location>
        <begin position="7"/>
        <end position="25"/>
    </location>
</feature>
<protein>
    <submittedName>
        <fullName evidence="2">Uncharacterized protein</fullName>
    </submittedName>
</protein>
<sequence>MSKVRKALYAAGVWIGTVLLVTTGANEQEALEILHGREKE</sequence>
<keyword evidence="1" id="KW-0472">Membrane</keyword>
<dbReference type="RefSeq" id="WP_353424026.1">
    <property type="nucleotide sequence ID" value="NZ_CP117826.1"/>
</dbReference>
<evidence type="ECO:0000313" key="2">
    <source>
        <dbReference type="EMBL" id="XCC63480.1"/>
    </source>
</evidence>
<dbReference type="EMBL" id="CP117826">
    <property type="protein sequence ID" value="XCC63480.1"/>
    <property type="molecule type" value="Genomic_DNA"/>
</dbReference>
<reference evidence="2" key="1">
    <citation type="submission" date="2023-02" db="EMBL/GenBank/DDBJ databases">
        <title>Gut commensal Christensenella minuta modulates host metabolism via a new class of secondary bile acids.</title>
        <authorList>
            <person name="Liu C."/>
        </authorList>
    </citation>
    <scope>NUCLEOTIDE SEQUENCE</scope>
    <source>
        <strain evidence="2">CA70</strain>
    </source>
</reference>
<gene>
    <name evidence="2" type="ORF">PUP29_06070</name>
</gene>